<evidence type="ECO:0000256" key="4">
    <source>
        <dbReference type="ARBA" id="ARBA00022989"/>
    </source>
</evidence>
<feature type="transmembrane region" description="Helical" evidence="6">
    <location>
        <begin position="212"/>
        <end position="234"/>
    </location>
</feature>
<feature type="transmembrane region" description="Helical" evidence="6">
    <location>
        <begin position="12"/>
        <end position="34"/>
    </location>
</feature>
<dbReference type="Proteomes" id="UP000620262">
    <property type="component" value="Unassembled WGS sequence"/>
</dbReference>
<dbReference type="PANTHER" id="PTHR32196">
    <property type="entry name" value="ABC TRANSPORTER PERMEASE PROTEIN YPHD-RELATED-RELATED"/>
    <property type="match status" value="1"/>
</dbReference>
<feature type="transmembrane region" description="Helical" evidence="6">
    <location>
        <begin position="40"/>
        <end position="61"/>
    </location>
</feature>
<dbReference type="InterPro" id="IPR001851">
    <property type="entry name" value="ABC_transp_permease"/>
</dbReference>
<keyword evidence="4 6" id="KW-1133">Transmembrane helix</keyword>
<dbReference type="Pfam" id="PF02653">
    <property type="entry name" value="BPD_transp_2"/>
    <property type="match status" value="1"/>
</dbReference>
<feature type="transmembrane region" description="Helical" evidence="6">
    <location>
        <begin position="91"/>
        <end position="115"/>
    </location>
</feature>
<evidence type="ECO:0000256" key="1">
    <source>
        <dbReference type="ARBA" id="ARBA00004651"/>
    </source>
</evidence>
<comment type="caution">
    <text evidence="7">The sequence shown here is derived from an EMBL/GenBank/DDBJ whole genome shotgun (WGS) entry which is preliminary data.</text>
</comment>
<evidence type="ECO:0000256" key="6">
    <source>
        <dbReference type="SAM" id="Phobius"/>
    </source>
</evidence>
<feature type="transmembrane region" description="Helical" evidence="6">
    <location>
        <begin position="68"/>
        <end position="85"/>
    </location>
</feature>
<feature type="transmembrane region" description="Helical" evidence="6">
    <location>
        <begin position="240"/>
        <end position="259"/>
    </location>
</feature>
<feature type="transmembrane region" description="Helical" evidence="6">
    <location>
        <begin position="266"/>
        <end position="285"/>
    </location>
</feature>
<accession>A0ABR9IY94</accession>
<dbReference type="CDD" id="cd06579">
    <property type="entry name" value="TM_PBP1_transp_AraH_like"/>
    <property type="match status" value="1"/>
</dbReference>
<dbReference type="RefSeq" id="WP_192731831.1">
    <property type="nucleotide sequence ID" value="NZ_BAAAVL010000002.1"/>
</dbReference>
<organism evidence="7 8">
    <name type="scientific">Rhizobium viscosum</name>
    <name type="common">Arthrobacter viscosus</name>
    <dbReference type="NCBI Taxonomy" id="1673"/>
    <lineage>
        <taxon>Bacteria</taxon>
        <taxon>Pseudomonadati</taxon>
        <taxon>Pseudomonadota</taxon>
        <taxon>Alphaproteobacteria</taxon>
        <taxon>Hyphomicrobiales</taxon>
        <taxon>Rhizobiaceae</taxon>
        <taxon>Rhizobium/Agrobacterium group</taxon>
        <taxon>Rhizobium</taxon>
    </lineage>
</organism>
<proteinExistence type="predicted"/>
<name>A0ABR9IY94_RHIVS</name>
<evidence type="ECO:0000313" key="8">
    <source>
        <dbReference type="Proteomes" id="UP000620262"/>
    </source>
</evidence>
<keyword evidence="5 6" id="KW-0472">Membrane</keyword>
<comment type="subcellular location">
    <subcellularLocation>
        <location evidence="1">Cell membrane</location>
        <topology evidence="1">Multi-pass membrane protein</topology>
    </subcellularLocation>
</comment>
<protein>
    <submittedName>
        <fullName evidence="7">Ribose transport system permease protein</fullName>
    </submittedName>
</protein>
<evidence type="ECO:0000313" key="7">
    <source>
        <dbReference type="EMBL" id="MBE1508189.1"/>
    </source>
</evidence>
<evidence type="ECO:0000256" key="3">
    <source>
        <dbReference type="ARBA" id="ARBA00022692"/>
    </source>
</evidence>
<evidence type="ECO:0000256" key="5">
    <source>
        <dbReference type="ARBA" id="ARBA00023136"/>
    </source>
</evidence>
<keyword evidence="2" id="KW-1003">Cell membrane</keyword>
<dbReference type="EMBL" id="JADBEC010000002">
    <property type="protein sequence ID" value="MBE1508189.1"/>
    <property type="molecule type" value="Genomic_DNA"/>
</dbReference>
<reference evidence="7 8" key="1">
    <citation type="submission" date="2020-10" db="EMBL/GenBank/DDBJ databases">
        <title>Sequencing the genomes of 1000 actinobacteria strains.</title>
        <authorList>
            <person name="Klenk H.-P."/>
        </authorList>
    </citation>
    <scope>NUCLEOTIDE SEQUENCE [LARGE SCALE GENOMIC DNA]</scope>
    <source>
        <strain evidence="7 8">DSM 7307</strain>
    </source>
</reference>
<feature type="transmembrane region" description="Helical" evidence="6">
    <location>
        <begin position="291"/>
        <end position="308"/>
    </location>
</feature>
<evidence type="ECO:0000256" key="2">
    <source>
        <dbReference type="ARBA" id="ARBA00022475"/>
    </source>
</evidence>
<keyword evidence="3 6" id="KW-0812">Transmembrane</keyword>
<sequence length="318" mass="32660">MKTLLSFAARTQWSGILVGVIAGGIALSFASPAFMTEFNWFVMLRSICVSLLVAFSQMVMLGVGQMNLSVGALGGLVAVVTGGLMDVWGLPAIVAIGIGIVFGGLAGFINGWLTVRTGINGFIVTLATGSAFAGINLGITKAIPFYNLSPAFVAFGNGRFGPFPLLLIVPLLVTVLLVIFFARTVEGRYMLAVGGNAHAAELSGISVARATIMAHVLSGLLAATAGVLAVAQLGSAQPTIGADWVVISFAAPIIGGASLAGGSISILGTLIAVLLVGLIQNAMVLLAVDPYWVTFLLGALILAAVWVNRYRAIRVGED</sequence>
<feature type="transmembrane region" description="Helical" evidence="6">
    <location>
        <begin position="122"/>
        <end position="143"/>
    </location>
</feature>
<gene>
    <name evidence="7" type="ORF">H4W29_005434</name>
</gene>
<keyword evidence="8" id="KW-1185">Reference proteome</keyword>
<feature type="transmembrane region" description="Helical" evidence="6">
    <location>
        <begin position="163"/>
        <end position="182"/>
    </location>
</feature>